<evidence type="ECO:0000256" key="1">
    <source>
        <dbReference type="ARBA" id="ARBA00007017"/>
    </source>
</evidence>
<evidence type="ECO:0000313" key="4">
    <source>
        <dbReference type="EMBL" id="RNA22301.1"/>
    </source>
</evidence>
<dbReference type="GO" id="GO:0031390">
    <property type="term" value="C:Ctf18 RFC-like complex"/>
    <property type="evidence" value="ECO:0007669"/>
    <property type="project" value="InterPro"/>
</dbReference>
<evidence type="ECO:0000313" key="5">
    <source>
        <dbReference type="Proteomes" id="UP000276133"/>
    </source>
</evidence>
<evidence type="ECO:0000256" key="2">
    <source>
        <dbReference type="ARBA" id="ARBA00017682"/>
    </source>
</evidence>
<keyword evidence="5" id="KW-1185">Reference proteome</keyword>
<organism evidence="4 5">
    <name type="scientific">Brachionus plicatilis</name>
    <name type="common">Marine rotifer</name>
    <name type="synonym">Brachionus muelleri</name>
    <dbReference type="NCBI Taxonomy" id="10195"/>
    <lineage>
        <taxon>Eukaryota</taxon>
        <taxon>Metazoa</taxon>
        <taxon>Spiralia</taxon>
        <taxon>Gnathifera</taxon>
        <taxon>Rotifera</taxon>
        <taxon>Eurotatoria</taxon>
        <taxon>Monogononta</taxon>
        <taxon>Pseudotrocha</taxon>
        <taxon>Ploima</taxon>
        <taxon>Brachionidae</taxon>
        <taxon>Brachionus</taxon>
    </lineage>
</organism>
<sequence length="325" mass="38239">MEVYETEGSTLKDRTNHPVRSKELLDELIEKAKLNKDELEPLVQHIYLSDSLTANEEYKLLELDEDSLDYLLEGNSLIIRGCENDNAICCTKNSTFSFKVAEISNPLLITSNLSHSGKSEQTSSNSEVLLMTNSYFLMAKEKPKLQKIKNLLELNLYCGKAYEQNNAQKYSINHFLDFIQASEEEVYNYLNFIQAFQIDGYWRLLDFKYSNQIMDNIVKMIEEKCWLFDKIPVKDIYQELDSIYDISILNQFVMYFFSRNEDDSNYFSIRKEKIVHFYADSILRATIKVRFFLVNKFFYFEFDKQSILNYSDDTLNLVSPKSIFC</sequence>
<reference evidence="4 5" key="1">
    <citation type="journal article" date="2018" name="Sci. Rep.">
        <title>Genomic signatures of local adaptation to the degree of environmental predictability in rotifers.</title>
        <authorList>
            <person name="Franch-Gras L."/>
            <person name="Hahn C."/>
            <person name="Garcia-Roger E.M."/>
            <person name="Carmona M.J."/>
            <person name="Serra M."/>
            <person name="Gomez A."/>
        </authorList>
    </citation>
    <scope>NUCLEOTIDE SEQUENCE [LARGE SCALE GENOMIC DNA]</scope>
    <source>
        <strain evidence="4">HYR1</strain>
    </source>
</reference>
<accession>A0A3M7RFN0</accession>
<dbReference type="PANTHER" id="PTHR13395">
    <property type="entry name" value="SISTER CHROMATID COHESION PROTEIN DCC1-RELATED"/>
    <property type="match status" value="1"/>
</dbReference>
<proteinExistence type="inferred from homology"/>
<dbReference type="Proteomes" id="UP000276133">
    <property type="component" value="Unassembled WGS sequence"/>
</dbReference>
<dbReference type="GO" id="GO:0034088">
    <property type="term" value="P:maintenance of mitotic sister chromatid cohesion"/>
    <property type="evidence" value="ECO:0007669"/>
    <property type="project" value="TreeGrafter"/>
</dbReference>
<dbReference type="EMBL" id="REGN01003492">
    <property type="protein sequence ID" value="RNA22301.1"/>
    <property type="molecule type" value="Genomic_DNA"/>
</dbReference>
<dbReference type="GO" id="GO:0006260">
    <property type="term" value="P:DNA replication"/>
    <property type="evidence" value="ECO:0007669"/>
    <property type="project" value="UniProtKB-KW"/>
</dbReference>
<dbReference type="GO" id="GO:0000785">
    <property type="term" value="C:chromatin"/>
    <property type="evidence" value="ECO:0007669"/>
    <property type="project" value="TreeGrafter"/>
</dbReference>
<dbReference type="InterPro" id="IPR019128">
    <property type="entry name" value="Dcc1"/>
</dbReference>
<comment type="similarity">
    <text evidence="1">Belongs to the DCC1 family.</text>
</comment>
<protein>
    <recommendedName>
        <fullName evidence="2">Sister chromatid cohesion protein DCC1</fullName>
    </recommendedName>
</protein>
<dbReference type="GO" id="GO:0000775">
    <property type="term" value="C:chromosome, centromeric region"/>
    <property type="evidence" value="ECO:0007669"/>
    <property type="project" value="TreeGrafter"/>
</dbReference>
<evidence type="ECO:0000256" key="3">
    <source>
        <dbReference type="ARBA" id="ARBA00022705"/>
    </source>
</evidence>
<dbReference type="OrthoDB" id="5199543at2759"/>
<gene>
    <name evidence="4" type="ORF">BpHYR1_044267</name>
</gene>
<dbReference type="AlphaFoldDB" id="A0A3M7RFN0"/>
<keyword evidence="3" id="KW-0235">DNA replication</keyword>
<dbReference type="STRING" id="10195.A0A3M7RFN0"/>
<dbReference type="PANTHER" id="PTHR13395:SF6">
    <property type="entry name" value="SISTER CHROMATID COHESION PROTEIN DCC1"/>
    <property type="match status" value="1"/>
</dbReference>
<name>A0A3M7RFN0_BRAPC</name>
<dbReference type="Pfam" id="PF09724">
    <property type="entry name" value="Dcc1"/>
    <property type="match status" value="1"/>
</dbReference>
<comment type="caution">
    <text evidence="4">The sequence shown here is derived from an EMBL/GenBank/DDBJ whole genome shotgun (WGS) entry which is preliminary data.</text>
</comment>